<dbReference type="Proteomes" id="UP000799767">
    <property type="component" value="Unassembled WGS sequence"/>
</dbReference>
<gene>
    <name evidence="2" type="ORF">BDY17DRAFT_294084</name>
</gene>
<proteinExistence type="predicted"/>
<dbReference type="GeneID" id="54474086"/>
<dbReference type="EMBL" id="MU001633">
    <property type="protein sequence ID" value="KAF2485687.1"/>
    <property type="molecule type" value="Genomic_DNA"/>
</dbReference>
<organism evidence="2 3">
    <name type="scientific">Neohortaea acidophila</name>
    <dbReference type="NCBI Taxonomy" id="245834"/>
    <lineage>
        <taxon>Eukaryota</taxon>
        <taxon>Fungi</taxon>
        <taxon>Dikarya</taxon>
        <taxon>Ascomycota</taxon>
        <taxon>Pezizomycotina</taxon>
        <taxon>Dothideomycetes</taxon>
        <taxon>Dothideomycetidae</taxon>
        <taxon>Mycosphaerellales</taxon>
        <taxon>Teratosphaeriaceae</taxon>
        <taxon>Neohortaea</taxon>
    </lineage>
</organism>
<feature type="region of interest" description="Disordered" evidence="1">
    <location>
        <begin position="44"/>
        <end position="75"/>
    </location>
</feature>
<dbReference type="Gene3D" id="1.20.5.50">
    <property type="match status" value="1"/>
</dbReference>
<accession>A0A6A6Q2N9</accession>
<keyword evidence="3" id="KW-1185">Reference proteome</keyword>
<evidence type="ECO:0000313" key="3">
    <source>
        <dbReference type="Proteomes" id="UP000799767"/>
    </source>
</evidence>
<feature type="region of interest" description="Disordered" evidence="1">
    <location>
        <begin position="124"/>
        <end position="146"/>
    </location>
</feature>
<evidence type="ECO:0000313" key="2">
    <source>
        <dbReference type="EMBL" id="KAF2485687.1"/>
    </source>
</evidence>
<dbReference type="RefSeq" id="XP_033592256.1">
    <property type="nucleotide sequence ID" value="XM_033733084.1"/>
</dbReference>
<name>A0A6A6Q2N9_9PEZI</name>
<protein>
    <submittedName>
        <fullName evidence="2">Uncharacterized protein</fullName>
    </submittedName>
</protein>
<dbReference type="AlphaFoldDB" id="A0A6A6Q2N9"/>
<sequence length="168" mass="19338">MDTVAASLATQTQDMLKEYARMEMQVEVARAKSETLRTRVTNLHNKLQSERDRSQGQSGRVRELMKELEEERKHSRRLEGHIAQQAQQLQQIGWIVNHQPQTTDGIPEMSKDVSKEMTISHCILSKSPPDGEDMASVLKDTPMADEDEFTERPRLIVRLRHPSFHYAS</sequence>
<feature type="compositionally biased region" description="Basic and acidic residues" evidence="1">
    <location>
        <begin position="47"/>
        <end position="75"/>
    </location>
</feature>
<reference evidence="2" key="1">
    <citation type="journal article" date="2020" name="Stud. Mycol.">
        <title>101 Dothideomycetes genomes: a test case for predicting lifestyles and emergence of pathogens.</title>
        <authorList>
            <person name="Haridas S."/>
            <person name="Albert R."/>
            <person name="Binder M."/>
            <person name="Bloem J."/>
            <person name="Labutti K."/>
            <person name="Salamov A."/>
            <person name="Andreopoulos B."/>
            <person name="Baker S."/>
            <person name="Barry K."/>
            <person name="Bills G."/>
            <person name="Bluhm B."/>
            <person name="Cannon C."/>
            <person name="Castanera R."/>
            <person name="Culley D."/>
            <person name="Daum C."/>
            <person name="Ezra D."/>
            <person name="Gonzalez J."/>
            <person name="Henrissat B."/>
            <person name="Kuo A."/>
            <person name="Liang C."/>
            <person name="Lipzen A."/>
            <person name="Lutzoni F."/>
            <person name="Magnuson J."/>
            <person name="Mondo S."/>
            <person name="Nolan M."/>
            <person name="Ohm R."/>
            <person name="Pangilinan J."/>
            <person name="Park H.-J."/>
            <person name="Ramirez L."/>
            <person name="Alfaro M."/>
            <person name="Sun H."/>
            <person name="Tritt A."/>
            <person name="Yoshinaga Y."/>
            <person name="Zwiers L.-H."/>
            <person name="Turgeon B."/>
            <person name="Goodwin S."/>
            <person name="Spatafora J."/>
            <person name="Crous P."/>
            <person name="Grigoriev I."/>
        </authorList>
    </citation>
    <scope>NUCLEOTIDE SEQUENCE</scope>
    <source>
        <strain evidence="2">CBS 113389</strain>
    </source>
</reference>
<evidence type="ECO:0000256" key="1">
    <source>
        <dbReference type="SAM" id="MobiDB-lite"/>
    </source>
</evidence>